<keyword evidence="4 7" id="KW-0812">Transmembrane</keyword>
<keyword evidence="2 7" id="KW-0813">Transport</keyword>
<keyword evidence="6 7" id="KW-0472">Membrane</keyword>
<accession>A0ABS5GD49</accession>
<dbReference type="RefSeq" id="WP_172236681.1">
    <property type="nucleotide sequence ID" value="NZ_JABFDP010000011.1"/>
</dbReference>
<dbReference type="InterPro" id="IPR035906">
    <property type="entry name" value="MetI-like_sf"/>
</dbReference>
<keyword evidence="10" id="KW-1185">Reference proteome</keyword>
<evidence type="ECO:0000256" key="1">
    <source>
        <dbReference type="ARBA" id="ARBA00004651"/>
    </source>
</evidence>
<proteinExistence type="inferred from homology"/>
<feature type="transmembrane region" description="Helical" evidence="7">
    <location>
        <begin position="87"/>
        <end position="109"/>
    </location>
</feature>
<keyword evidence="5 7" id="KW-1133">Transmembrane helix</keyword>
<evidence type="ECO:0000313" key="9">
    <source>
        <dbReference type="EMBL" id="MBR1139090.1"/>
    </source>
</evidence>
<evidence type="ECO:0000256" key="7">
    <source>
        <dbReference type="RuleBase" id="RU363032"/>
    </source>
</evidence>
<protein>
    <submittedName>
        <fullName evidence="9">Phosphonate ABC transporter, permease protein PhnE</fullName>
    </submittedName>
</protein>
<evidence type="ECO:0000256" key="4">
    <source>
        <dbReference type="ARBA" id="ARBA00022692"/>
    </source>
</evidence>
<comment type="caution">
    <text evidence="9">The sequence shown here is derived from an EMBL/GenBank/DDBJ whole genome shotgun (WGS) entry which is preliminary data.</text>
</comment>
<dbReference type="Pfam" id="PF00528">
    <property type="entry name" value="BPD_transp_1"/>
    <property type="match status" value="1"/>
</dbReference>
<evidence type="ECO:0000313" key="10">
    <source>
        <dbReference type="Proteomes" id="UP001314635"/>
    </source>
</evidence>
<evidence type="ECO:0000256" key="6">
    <source>
        <dbReference type="ARBA" id="ARBA00023136"/>
    </source>
</evidence>
<evidence type="ECO:0000256" key="3">
    <source>
        <dbReference type="ARBA" id="ARBA00022475"/>
    </source>
</evidence>
<reference evidence="10" key="1">
    <citation type="journal article" date="2021" name="ISME J.">
        <title>Evolutionary origin and ecological implication of a unique nif island in free-living Bradyrhizobium lineages.</title>
        <authorList>
            <person name="Tao J."/>
        </authorList>
    </citation>
    <scope>NUCLEOTIDE SEQUENCE [LARGE SCALE GENOMIC DNA]</scope>
    <source>
        <strain evidence="10">SZCCT0094</strain>
    </source>
</reference>
<dbReference type="PROSITE" id="PS50928">
    <property type="entry name" value="ABC_TM1"/>
    <property type="match status" value="1"/>
</dbReference>
<comment type="subcellular location">
    <subcellularLocation>
        <location evidence="1 7">Cell membrane</location>
        <topology evidence="1 7">Multi-pass membrane protein</topology>
    </subcellularLocation>
</comment>
<comment type="similarity">
    <text evidence="7">Belongs to the binding-protein-dependent transport system permease family.</text>
</comment>
<evidence type="ECO:0000256" key="5">
    <source>
        <dbReference type="ARBA" id="ARBA00022989"/>
    </source>
</evidence>
<dbReference type="PANTHER" id="PTHR30043:SF1">
    <property type="entry name" value="ABC TRANSPORT SYSTEM PERMEASE PROTEIN P69"/>
    <property type="match status" value="1"/>
</dbReference>
<dbReference type="InterPro" id="IPR005769">
    <property type="entry name" value="PhnE/PtxC"/>
</dbReference>
<evidence type="ECO:0000256" key="2">
    <source>
        <dbReference type="ARBA" id="ARBA00022448"/>
    </source>
</evidence>
<dbReference type="PANTHER" id="PTHR30043">
    <property type="entry name" value="PHOSPHONATES TRANSPORT SYSTEM PERMEASE PROTEIN"/>
    <property type="match status" value="1"/>
</dbReference>
<feature type="domain" description="ABC transmembrane type-1" evidence="8">
    <location>
        <begin position="83"/>
        <end position="265"/>
    </location>
</feature>
<dbReference type="CDD" id="cd06261">
    <property type="entry name" value="TM_PBP2"/>
    <property type="match status" value="1"/>
</dbReference>
<organism evidence="9 10">
    <name type="scientific">Bradyrhizobium denitrificans</name>
    <dbReference type="NCBI Taxonomy" id="2734912"/>
    <lineage>
        <taxon>Bacteria</taxon>
        <taxon>Pseudomonadati</taxon>
        <taxon>Pseudomonadota</taxon>
        <taxon>Alphaproteobacteria</taxon>
        <taxon>Hyphomicrobiales</taxon>
        <taxon>Nitrobacteraceae</taxon>
        <taxon>Bradyrhizobium</taxon>
    </lineage>
</organism>
<gene>
    <name evidence="9" type="primary">phnE</name>
    <name evidence="9" type="ORF">JQ619_25340</name>
</gene>
<feature type="transmembrane region" description="Helical" evidence="7">
    <location>
        <begin position="247"/>
        <end position="268"/>
    </location>
</feature>
<dbReference type="InterPro" id="IPR000515">
    <property type="entry name" value="MetI-like"/>
</dbReference>
<dbReference type="Proteomes" id="UP001314635">
    <property type="component" value="Unassembled WGS sequence"/>
</dbReference>
<sequence>MSDRVDDRSAAAGELYSGGRTWLRPRLRPGLVLLLLVAGGWFCFHFAEVDLQRLVRGLPRLASWAARSWPPDFSDLQTLLTRAAETLAMATLGTSLGALIALPLCVLAARNTSHDLTYLAARTVLNGLRGIDSFVFALLFVAAVGLGPFAGVLGIGIHSAGSIAKLWSETIEDAAPGPVEAASLTGASKAKIIVFALLPDVLPAMISGLLYIWEFNVRSSTVLGIVGAGGIGQELKNNIDLLDFPRVFAIILVILAMVTAIDRAGAVIRRRLS</sequence>
<keyword evidence="3" id="KW-1003">Cell membrane</keyword>
<feature type="transmembrane region" description="Helical" evidence="7">
    <location>
        <begin position="30"/>
        <end position="47"/>
    </location>
</feature>
<dbReference type="Gene3D" id="1.10.3720.10">
    <property type="entry name" value="MetI-like"/>
    <property type="match status" value="1"/>
</dbReference>
<evidence type="ECO:0000259" key="8">
    <source>
        <dbReference type="PROSITE" id="PS50928"/>
    </source>
</evidence>
<dbReference type="SUPFAM" id="SSF161098">
    <property type="entry name" value="MetI-like"/>
    <property type="match status" value="1"/>
</dbReference>
<feature type="transmembrane region" description="Helical" evidence="7">
    <location>
        <begin position="134"/>
        <end position="157"/>
    </location>
</feature>
<dbReference type="NCBIfam" id="TIGR01097">
    <property type="entry name" value="PhnE"/>
    <property type="match status" value="1"/>
</dbReference>
<name>A0ABS5GD49_9BRAD</name>
<dbReference type="EMBL" id="JAFCLK010000026">
    <property type="protein sequence ID" value="MBR1139090.1"/>
    <property type="molecule type" value="Genomic_DNA"/>
</dbReference>